<name>A0A6A4VXL9_AMPAM</name>
<dbReference type="SMART" id="SM00343">
    <property type="entry name" value="ZnF_C2HC"/>
    <property type="match status" value="3"/>
</dbReference>
<keyword evidence="5" id="KW-1185">Reference proteome</keyword>
<feature type="domain" description="CCHC-type" evidence="3">
    <location>
        <begin position="257"/>
        <end position="272"/>
    </location>
</feature>
<feature type="region of interest" description="Disordered" evidence="2">
    <location>
        <begin position="275"/>
        <end position="338"/>
    </location>
</feature>
<dbReference type="OrthoDB" id="3863715at2759"/>
<sequence>MKARQLAKKEKLMRQSSPATPSKPEPKRRRPKLPVRLENVELKYSEDDESMAQFEGMWVPREETGRLMSAREELEKRGLPAEKVNRRMKQLVRKEHRKLKLSMIAAQTKTERAARERRLFLEAQQTPRVRRRVPGRACGLTLQEGEQLARFDGFWVSAEAVPRLEALRQKLIDSGKTENEARRLLRKARRAEERKVKSSGRLLCTKCGGRGHLLTDCTATAVEPAAGTACFRCGEAGHRLSDCPKKGEIVGLPFATCFLCKKQGHMSRECPQAESGDAVQTTSQAGQRSDVARGGGQSWRGMTHDVDQAVVVQSAEKKRRSLPAAAPEQKPRVHIRFD</sequence>
<evidence type="ECO:0000313" key="4">
    <source>
        <dbReference type="EMBL" id="KAF0294181.1"/>
    </source>
</evidence>
<dbReference type="Pfam" id="PF00098">
    <property type="entry name" value="zf-CCHC"/>
    <property type="match status" value="2"/>
</dbReference>
<feature type="region of interest" description="Disordered" evidence="2">
    <location>
        <begin position="1"/>
        <end position="36"/>
    </location>
</feature>
<keyword evidence="1" id="KW-0479">Metal-binding</keyword>
<evidence type="ECO:0000313" key="5">
    <source>
        <dbReference type="Proteomes" id="UP000440578"/>
    </source>
</evidence>
<accession>A0A6A4VXL9</accession>
<feature type="domain" description="CCHC-type" evidence="3">
    <location>
        <begin position="230"/>
        <end position="245"/>
    </location>
</feature>
<evidence type="ECO:0000256" key="2">
    <source>
        <dbReference type="SAM" id="MobiDB-lite"/>
    </source>
</evidence>
<dbReference type="PROSITE" id="PS50158">
    <property type="entry name" value="ZF_CCHC"/>
    <property type="match status" value="3"/>
</dbReference>
<comment type="caution">
    <text evidence="4">The sequence shown here is derived from an EMBL/GenBank/DDBJ whole genome shotgun (WGS) entry which is preliminary data.</text>
</comment>
<dbReference type="GO" id="GO:0008270">
    <property type="term" value="F:zinc ion binding"/>
    <property type="evidence" value="ECO:0007669"/>
    <property type="project" value="UniProtKB-KW"/>
</dbReference>
<dbReference type="InterPro" id="IPR036875">
    <property type="entry name" value="Znf_CCHC_sf"/>
</dbReference>
<feature type="compositionally biased region" description="Polar residues" evidence="2">
    <location>
        <begin position="278"/>
        <end position="287"/>
    </location>
</feature>
<dbReference type="GO" id="GO:0003676">
    <property type="term" value="F:nucleic acid binding"/>
    <property type="evidence" value="ECO:0007669"/>
    <property type="project" value="InterPro"/>
</dbReference>
<dbReference type="EMBL" id="VIIS01001699">
    <property type="protein sequence ID" value="KAF0294181.1"/>
    <property type="molecule type" value="Genomic_DNA"/>
</dbReference>
<organism evidence="4 5">
    <name type="scientific">Amphibalanus amphitrite</name>
    <name type="common">Striped barnacle</name>
    <name type="synonym">Balanus amphitrite</name>
    <dbReference type="NCBI Taxonomy" id="1232801"/>
    <lineage>
        <taxon>Eukaryota</taxon>
        <taxon>Metazoa</taxon>
        <taxon>Ecdysozoa</taxon>
        <taxon>Arthropoda</taxon>
        <taxon>Crustacea</taxon>
        <taxon>Multicrustacea</taxon>
        <taxon>Cirripedia</taxon>
        <taxon>Thoracica</taxon>
        <taxon>Thoracicalcarea</taxon>
        <taxon>Balanomorpha</taxon>
        <taxon>Balanoidea</taxon>
        <taxon>Balanidae</taxon>
        <taxon>Amphibalaninae</taxon>
        <taxon>Amphibalanus</taxon>
    </lineage>
</organism>
<dbReference type="PANTHER" id="PTHR47798:SF2">
    <property type="entry name" value="CCHC-TYPE DOMAIN-CONTAINING PROTEIN"/>
    <property type="match status" value="1"/>
</dbReference>
<protein>
    <submittedName>
        <fullName evidence="4">Zinc finger CCHC domain-containing protein 9</fullName>
    </submittedName>
</protein>
<proteinExistence type="predicted"/>
<feature type="domain" description="CCHC-type" evidence="3">
    <location>
        <begin position="204"/>
        <end position="217"/>
    </location>
</feature>
<dbReference type="SUPFAM" id="SSF57756">
    <property type="entry name" value="Retrovirus zinc finger-like domains"/>
    <property type="match status" value="1"/>
</dbReference>
<reference evidence="4 5" key="1">
    <citation type="submission" date="2019-07" db="EMBL/GenBank/DDBJ databases">
        <title>Draft genome assembly of a fouling barnacle, Amphibalanus amphitrite (Darwin, 1854): The first reference genome for Thecostraca.</title>
        <authorList>
            <person name="Kim W."/>
        </authorList>
    </citation>
    <scope>NUCLEOTIDE SEQUENCE [LARGE SCALE GENOMIC DNA]</scope>
    <source>
        <strain evidence="4">SNU_AA5</strain>
        <tissue evidence="4">Soma without cirri and trophi</tissue>
    </source>
</reference>
<gene>
    <name evidence="4" type="primary">Zcchc9</name>
    <name evidence="4" type="ORF">FJT64_008117</name>
</gene>
<keyword evidence="1" id="KW-0863">Zinc-finger</keyword>
<evidence type="ECO:0000256" key="1">
    <source>
        <dbReference type="PROSITE-ProRule" id="PRU00047"/>
    </source>
</evidence>
<dbReference type="AlphaFoldDB" id="A0A6A4VXL9"/>
<dbReference type="InterPro" id="IPR001878">
    <property type="entry name" value="Znf_CCHC"/>
</dbReference>
<dbReference type="Gene3D" id="4.10.60.10">
    <property type="entry name" value="Zinc finger, CCHC-type"/>
    <property type="match status" value="2"/>
</dbReference>
<evidence type="ECO:0000259" key="3">
    <source>
        <dbReference type="PROSITE" id="PS50158"/>
    </source>
</evidence>
<feature type="compositionally biased region" description="Basic and acidic residues" evidence="2">
    <location>
        <begin position="329"/>
        <end position="338"/>
    </location>
</feature>
<dbReference type="Proteomes" id="UP000440578">
    <property type="component" value="Unassembled WGS sequence"/>
</dbReference>
<dbReference type="PANTHER" id="PTHR47798">
    <property type="entry name" value="OS04G0555800 PROTEIN"/>
    <property type="match status" value="1"/>
</dbReference>
<keyword evidence="1" id="KW-0862">Zinc</keyword>